<evidence type="ECO:0000256" key="4">
    <source>
        <dbReference type="ARBA" id="ARBA00022898"/>
    </source>
</evidence>
<evidence type="ECO:0000259" key="6">
    <source>
        <dbReference type="Pfam" id="PF01276"/>
    </source>
</evidence>
<keyword evidence="8" id="KW-0032">Aminotransferase</keyword>
<evidence type="ECO:0000259" key="7">
    <source>
        <dbReference type="Pfam" id="PF03711"/>
    </source>
</evidence>
<dbReference type="Pfam" id="PF03711">
    <property type="entry name" value="OKR_DC_1_C"/>
    <property type="match status" value="1"/>
</dbReference>
<evidence type="ECO:0000313" key="9">
    <source>
        <dbReference type="Proteomes" id="UP001597383"/>
    </source>
</evidence>
<name>A0ABW4W4A3_9BACI</name>
<feature type="domain" description="Orn/Lys/Arg decarboxylases family 1 pyridoxal-P attachment site" evidence="6">
    <location>
        <begin position="8"/>
        <end position="301"/>
    </location>
</feature>
<dbReference type="InterPro" id="IPR015424">
    <property type="entry name" value="PyrdxlP-dep_Trfase"/>
</dbReference>
<organism evidence="8 9">
    <name type="scientific">Ornithinibacillus salinisoli</name>
    <dbReference type="NCBI Taxonomy" id="1848459"/>
    <lineage>
        <taxon>Bacteria</taxon>
        <taxon>Bacillati</taxon>
        <taxon>Bacillota</taxon>
        <taxon>Bacilli</taxon>
        <taxon>Bacillales</taxon>
        <taxon>Bacillaceae</taxon>
        <taxon>Ornithinibacillus</taxon>
    </lineage>
</organism>
<evidence type="ECO:0000256" key="3">
    <source>
        <dbReference type="ARBA" id="ARBA00022793"/>
    </source>
</evidence>
<proteinExistence type="inferred from homology"/>
<dbReference type="SUPFAM" id="SSF55904">
    <property type="entry name" value="Ornithine decarboxylase C-terminal domain"/>
    <property type="match status" value="1"/>
</dbReference>
<evidence type="ECO:0000256" key="5">
    <source>
        <dbReference type="ARBA" id="ARBA00023239"/>
    </source>
</evidence>
<dbReference type="Proteomes" id="UP001597383">
    <property type="component" value="Unassembled WGS sequence"/>
</dbReference>
<keyword evidence="5" id="KW-0456">Lyase</keyword>
<evidence type="ECO:0000313" key="8">
    <source>
        <dbReference type="EMBL" id="MFD2045598.1"/>
    </source>
</evidence>
<dbReference type="CDD" id="cd00615">
    <property type="entry name" value="Orn_deC_like"/>
    <property type="match status" value="1"/>
</dbReference>
<dbReference type="Gene3D" id="3.40.640.10">
    <property type="entry name" value="Type I PLP-dependent aspartate aminotransferase-like (Major domain)"/>
    <property type="match status" value="1"/>
</dbReference>
<dbReference type="GO" id="GO:0008483">
    <property type="term" value="F:transaminase activity"/>
    <property type="evidence" value="ECO:0007669"/>
    <property type="project" value="UniProtKB-KW"/>
</dbReference>
<comment type="cofactor">
    <cofactor evidence="1">
        <name>pyridoxal 5'-phosphate</name>
        <dbReference type="ChEBI" id="CHEBI:597326"/>
    </cofactor>
</comment>
<comment type="similarity">
    <text evidence="2">Belongs to the Orn/Lys/Arg decarboxylase class-I family.</text>
</comment>
<reference evidence="9" key="1">
    <citation type="journal article" date="2019" name="Int. J. Syst. Evol. Microbiol.">
        <title>The Global Catalogue of Microorganisms (GCM) 10K type strain sequencing project: providing services to taxonomists for standard genome sequencing and annotation.</title>
        <authorList>
            <consortium name="The Broad Institute Genomics Platform"/>
            <consortium name="The Broad Institute Genome Sequencing Center for Infectious Disease"/>
            <person name="Wu L."/>
            <person name="Ma J."/>
        </authorList>
    </citation>
    <scope>NUCLEOTIDE SEQUENCE [LARGE SCALE GENOMIC DNA]</scope>
    <source>
        <strain evidence="9">R28</strain>
    </source>
</reference>
<dbReference type="PANTHER" id="PTHR43277:SF3">
    <property type="entry name" value="DECARBOXYLASE, PUTATIVE-RELATED"/>
    <property type="match status" value="1"/>
</dbReference>
<sequence>MKMNHNNTPLFRELTNFASRNPQSFHVPGHKNGTVFPQEAKKYFDSILPIDLTELKGLDDLHAPQGIIAEAEQLAADYFQADHSFFLVGGSTVGNLAMILAACSVGDKVIVQRNSHKSIMNGLELSGATPIFIRPEYDHEVDRYTAPSLQTVNEAIRKHPDAKAIVLTYPDYFGETYAIRDMIEIAHQANIPVLVDEAHGVHFSLGEPFPSPALTLGADVVVQSAHKMAPAMTMTSYLHIRSRYMSKGQIAHYLQMLQSSSPSYPLMASLDVTRSFLATLSEKNIGEILHSVQQVRETLTKGIHWKVLTSDDPLKLILHVNEGLTGFEVASYFEREGIYTELATSNQVLIIHGLERLKTIIKLEKAVKTMNEQLKYNQNHATIDVSILFSEPLQELALSYQEMNKQKTNKVTLSEAVGCIAAESIIPYPPGIPLIVKGEKIQETHISQINQLIEQGATIQHLHIDQGIRVFQV</sequence>
<dbReference type="RefSeq" id="WP_377558244.1">
    <property type="nucleotide sequence ID" value="NZ_JBHUMI010000021.1"/>
</dbReference>
<dbReference type="SUPFAM" id="SSF53383">
    <property type="entry name" value="PLP-dependent transferases"/>
    <property type="match status" value="1"/>
</dbReference>
<dbReference type="InterPro" id="IPR008286">
    <property type="entry name" value="Prn/Lys/Arg_de-COase_C"/>
</dbReference>
<comment type="caution">
    <text evidence="8">The sequence shown here is derived from an EMBL/GenBank/DDBJ whole genome shotgun (WGS) entry which is preliminary data.</text>
</comment>
<feature type="domain" description="Orn/Lys/Arg decarboxylase C-terminal" evidence="7">
    <location>
        <begin position="389"/>
        <end position="447"/>
    </location>
</feature>
<keyword evidence="4" id="KW-0663">Pyridoxal phosphate</keyword>
<evidence type="ECO:0000256" key="1">
    <source>
        <dbReference type="ARBA" id="ARBA00001933"/>
    </source>
</evidence>
<dbReference type="InterPro" id="IPR036633">
    <property type="entry name" value="Prn/Lys/Arg_de-COase_C_sf"/>
</dbReference>
<dbReference type="InterPro" id="IPR015421">
    <property type="entry name" value="PyrdxlP-dep_Trfase_major"/>
</dbReference>
<keyword evidence="9" id="KW-1185">Reference proteome</keyword>
<keyword evidence="3" id="KW-0210">Decarboxylase</keyword>
<evidence type="ECO:0000256" key="2">
    <source>
        <dbReference type="ARBA" id="ARBA00010671"/>
    </source>
</evidence>
<dbReference type="InterPro" id="IPR052357">
    <property type="entry name" value="Orn_Lys_Arg_decarboxylase-I"/>
</dbReference>
<dbReference type="PANTHER" id="PTHR43277">
    <property type="entry name" value="ARGININE DECARBOXYLASE"/>
    <property type="match status" value="1"/>
</dbReference>
<dbReference type="Gene3D" id="3.90.105.10">
    <property type="entry name" value="Molybdopterin biosynthesis moea protein, domain 2"/>
    <property type="match status" value="1"/>
</dbReference>
<protein>
    <submittedName>
        <fullName evidence="8">Aminotransferase class I/II-fold pyridoxal phosphate-dependent enzyme</fullName>
    </submittedName>
</protein>
<dbReference type="InterPro" id="IPR000310">
    <property type="entry name" value="Orn/Lys/Arg_deCO2ase_major_dom"/>
</dbReference>
<keyword evidence="8" id="KW-0808">Transferase</keyword>
<dbReference type="Pfam" id="PF01276">
    <property type="entry name" value="OKR_DC_1"/>
    <property type="match status" value="1"/>
</dbReference>
<dbReference type="EMBL" id="JBHUHQ010000020">
    <property type="protein sequence ID" value="MFD2045598.1"/>
    <property type="molecule type" value="Genomic_DNA"/>
</dbReference>
<accession>A0ABW4W4A3</accession>
<gene>
    <name evidence="8" type="ORF">ACFSJF_15070</name>
</gene>